<keyword evidence="1" id="KW-0479">Metal-binding</keyword>
<dbReference type="OrthoDB" id="8062037at2759"/>
<evidence type="ECO:0000256" key="2">
    <source>
        <dbReference type="ARBA" id="ARBA00022771"/>
    </source>
</evidence>
<dbReference type="InterPro" id="IPR001841">
    <property type="entry name" value="Znf_RING"/>
</dbReference>
<dbReference type="PROSITE" id="PS50089">
    <property type="entry name" value="ZF_RING_2"/>
    <property type="match status" value="1"/>
</dbReference>
<evidence type="ECO:0000256" key="1">
    <source>
        <dbReference type="ARBA" id="ARBA00022723"/>
    </source>
</evidence>
<dbReference type="GO" id="GO:0016567">
    <property type="term" value="P:protein ubiquitination"/>
    <property type="evidence" value="ECO:0007669"/>
    <property type="project" value="TreeGrafter"/>
</dbReference>
<dbReference type="InterPro" id="IPR013083">
    <property type="entry name" value="Znf_RING/FYVE/PHD"/>
</dbReference>
<dbReference type="SUPFAM" id="SSF57850">
    <property type="entry name" value="RING/U-box"/>
    <property type="match status" value="1"/>
</dbReference>
<evidence type="ECO:0000259" key="6">
    <source>
        <dbReference type="PROSITE" id="PS50089"/>
    </source>
</evidence>
<name>A0A9Q9ADY9_9PEZI</name>
<organism evidence="7 8">
    <name type="scientific">Septoria linicola</name>
    <dbReference type="NCBI Taxonomy" id="215465"/>
    <lineage>
        <taxon>Eukaryota</taxon>
        <taxon>Fungi</taxon>
        <taxon>Dikarya</taxon>
        <taxon>Ascomycota</taxon>
        <taxon>Pezizomycotina</taxon>
        <taxon>Dothideomycetes</taxon>
        <taxon>Dothideomycetidae</taxon>
        <taxon>Mycosphaerellales</taxon>
        <taxon>Mycosphaerellaceae</taxon>
        <taxon>Septoria</taxon>
    </lineage>
</organism>
<evidence type="ECO:0000256" key="5">
    <source>
        <dbReference type="SAM" id="MobiDB-lite"/>
    </source>
</evidence>
<proteinExistence type="predicted"/>
<keyword evidence="8" id="KW-1185">Reference proteome</keyword>
<evidence type="ECO:0000256" key="4">
    <source>
        <dbReference type="PROSITE-ProRule" id="PRU00175"/>
    </source>
</evidence>
<protein>
    <submittedName>
        <fullName evidence="7">Zinc finger, RING-type</fullName>
    </submittedName>
</protein>
<dbReference type="GO" id="GO:0061630">
    <property type="term" value="F:ubiquitin protein ligase activity"/>
    <property type="evidence" value="ECO:0007669"/>
    <property type="project" value="TreeGrafter"/>
</dbReference>
<dbReference type="PANTHER" id="PTHR15710">
    <property type="entry name" value="E3 UBIQUITIN-PROTEIN LIGASE PRAJA"/>
    <property type="match status" value="1"/>
</dbReference>
<keyword evidence="2 4" id="KW-0863">Zinc-finger</keyword>
<feature type="compositionally biased region" description="Basic and acidic residues" evidence="5">
    <location>
        <begin position="1"/>
        <end position="25"/>
    </location>
</feature>
<dbReference type="AlphaFoldDB" id="A0A9Q9ADY9"/>
<evidence type="ECO:0000256" key="3">
    <source>
        <dbReference type="ARBA" id="ARBA00022833"/>
    </source>
</evidence>
<sequence length="199" mass="22521">MSGYHVEHGIKEETQQKAEHRRRPDLSTFFSTLDVVDTSGSRQPQNANSLPHPSDISAAYRTLANAFEMMRGSGSSQDPHSDLMESLIESLMSTAEHPPTKVAGVSDEFIAQLERVDKTELQKKADGTCPICSNPFLEDKHPLVVRLPCHDDHIFDLECIEPWLKLNPTCPLDRKELVKKKVEVPKVEDDEEEYDDMYS</sequence>
<dbReference type="Proteomes" id="UP001056384">
    <property type="component" value="Chromosome 1"/>
</dbReference>
<gene>
    <name evidence="7" type="ORF">Slin15195_G006790</name>
</gene>
<dbReference type="Gene3D" id="3.30.40.10">
    <property type="entry name" value="Zinc/RING finger domain, C3HC4 (zinc finger)"/>
    <property type="match status" value="1"/>
</dbReference>
<reference evidence="7" key="1">
    <citation type="submission" date="2022-06" db="EMBL/GenBank/DDBJ databases">
        <title>Complete genome sequences of two strains of the flax pathogen Septoria linicola.</title>
        <authorList>
            <person name="Lapalu N."/>
            <person name="Simon A."/>
            <person name="Demenou B."/>
            <person name="Paumier D."/>
            <person name="Guillot M.-P."/>
            <person name="Gout L."/>
            <person name="Valade R."/>
        </authorList>
    </citation>
    <scope>NUCLEOTIDE SEQUENCE</scope>
    <source>
        <strain evidence="7">SE15195</strain>
    </source>
</reference>
<evidence type="ECO:0000313" key="7">
    <source>
        <dbReference type="EMBL" id="USW47360.1"/>
    </source>
</evidence>
<dbReference type="GO" id="GO:0008270">
    <property type="term" value="F:zinc ion binding"/>
    <property type="evidence" value="ECO:0007669"/>
    <property type="project" value="UniProtKB-KW"/>
</dbReference>
<keyword evidence="3" id="KW-0862">Zinc</keyword>
<dbReference type="EMBL" id="CP099418">
    <property type="protein sequence ID" value="USW47360.1"/>
    <property type="molecule type" value="Genomic_DNA"/>
</dbReference>
<dbReference type="Pfam" id="PF13639">
    <property type="entry name" value="zf-RING_2"/>
    <property type="match status" value="1"/>
</dbReference>
<feature type="domain" description="RING-type" evidence="6">
    <location>
        <begin position="129"/>
        <end position="174"/>
    </location>
</feature>
<dbReference type="PANTHER" id="PTHR15710:SF241">
    <property type="entry name" value="RING-TYPE DOMAIN-CONTAINING PROTEIN"/>
    <property type="match status" value="1"/>
</dbReference>
<evidence type="ECO:0000313" key="8">
    <source>
        <dbReference type="Proteomes" id="UP001056384"/>
    </source>
</evidence>
<dbReference type="GO" id="GO:0005737">
    <property type="term" value="C:cytoplasm"/>
    <property type="evidence" value="ECO:0007669"/>
    <property type="project" value="TreeGrafter"/>
</dbReference>
<feature type="region of interest" description="Disordered" evidence="5">
    <location>
        <begin position="1"/>
        <end position="26"/>
    </location>
</feature>
<accession>A0A9Q9ADY9</accession>